<dbReference type="FunFam" id="3.40.50.720:FF:000413">
    <property type="entry name" value="Trans-acting enoyl reductase"/>
    <property type="match status" value="1"/>
</dbReference>
<evidence type="ECO:0000313" key="4">
    <source>
        <dbReference type="EMBL" id="MDX4957744.1"/>
    </source>
</evidence>
<evidence type="ECO:0000256" key="2">
    <source>
        <dbReference type="SAM" id="MobiDB-lite"/>
    </source>
</evidence>
<evidence type="ECO:0000259" key="3">
    <source>
        <dbReference type="Pfam" id="PF03435"/>
    </source>
</evidence>
<dbReference type="Pfam" id="PF03435">
    <property type="entry name" value="Sacchrp_dh_NADP"/>
    <property type="match status" value="1"/>
</dbReference>
<evidence type="ECO:0000256" key="1">
    <source>
        <dbReference type="ARBA" id="ARBA00010591"/>
    </source>
</evidence>
<dbReference type="InterPro" id="IPR005097">
    <property type="entry name" value="Sacchrp_dh_NADP-bd"/>
</dbReference>
<protein>
    <submittedName>
        <fullName evidence="4">Saccharopine dehydrogenase NADP-binding domain-containing protein</fullName>
    </submittedName>
</protein>
<accession>A0AAJ2R8M6</accession>
<dbReference type="RefSeq" id="WP_319076845.1">
    <property type="nucleotide sequence ID" value="NZ_JAWWMZ010000020.1"/>
</dbReference>
<name>A0AAJ2R8M6_DELAC</name>
<dbReference type="Proteomes" id="UP001287445">
    <property type="component" value="Unassembled WGS sequence"/>
</dbReference>
<organism evidence="4 5">
    <name type="scientific">Delftia acidovorans</name>
    <name type="common">Pseudomonas acidovorans</name>
    <name type="synonym">Comamonas acidovorans</name>
    <dbReference type="NCBI Taxonomy" id="80866"/>
    <lineage>
        <taxon>Bacteria</taxon>
        <taxon>Pseudomonadati</taxon>
        <taxon>Pseudomonadota</taxon>
        <taxon>Betaproteobacteria</taxon>
        <taxon>Burkholderiales</taxon>
        <taxon>Comamonadaceae</taxon>
        <taxon>Delftia</taxon>
    </lineage>
</organism>
<dbReference type="GO" id="GO:0009247">
    <property type="term" value="P:glycolipid biosynthetic process"/>
    <property type="evidence" value="ECO:0007669"/>
    <property type="project" value="TreeGrafter"/>
</dbReference>
<gene>
    <name evidence="4" type="ORF">SGN30_30370</name>
</gene>
<dbReference type="InterPro" id="IPR036291">
    <property type="entry name" value="NAD(P)-bd_dom_sf"/>
</dbReference>
<feature type="compositionally biased region" description="Basic and acidic residues" evidence="2">
    <location>
        <begin position="290"/>
        <end position="306"/>
    </location>
</feature>
<sequence length="394" mass="41615">MTKPFDLVVHGATGFTGRLVVEYLLRRYPAGSGLRWAMGGRNAAKLAAVRDELGAPADTPLVVTDTGNPASLQALMEQTRLVLTTVGPYQLYGNELVAACASAGVDYVDLCGEPAWMRQMIDAHEAAARASGARIVFSCGFDSIPFDLGVFMLQREMQARFGQPAQRVRGRVRKMKGTFSGGTAASLKATMAAAAAQPGVLELLRNPFSLTPGFEGPRQPSGSKPMVDEVLDLWVAPFVMAAINTRNVHRSNFLLGHAYGADFVYDEMMVTGAGEKGEALANAVAADKSLGADDGPKPGEGPSREERESGFYDVLFIGTDAAGHSLRVGVKGDRDPGYGSTSKMITEAAVCLLQDAPDTPGGIWTTAPAMGNALIARLKANAGLSFTVEEQNPS</sequence>
<comment type="caution">
    <text evidence="4">The sequence shown here is derived from an EMBL/GenBank/DDBJ whole genome shotgun (WGS) entry which is preliminary data.</text>
</comment>
<dbReference type="PANTHER" id="PTHR12286:SF5">
    <property type="entry name" value="SACCHAROPINE DEHYDROGENASE-LIKE OXIDOREDUCTASE"/>
    <property type="match status" value="1"/>
</dbReference>
<dbReference type="InterPro" id="IPR051276">
    <property type="entry name" value="Saccharopine_DH-like_oxidrdct"/>
</dbReference>
<dbReference type="PANTHER" id="PTHR12286">
    <property type="entry name" value="SACCHAROPINE DEHYDROGENASE-LIKE OXIDOREDUCTASE"/>
    <property type="match status" value="1"/>
</dbReference>
<dbReference type="SUPFAM" id="SSF51735">
    <property type="entry name" value="NAD(P)-binding Rossmann-fold domains"/>
    <property type="match status" value="1"/>
</dbReference>
<evidence type="ECO:0000313" key="5">
    <source>
        <dbReference type="Proteomes" id="UP001287445"/>
    </source>
</evidence>
<dbReference type="EMBL" id="JAWWMZ010000020">
    <property type="protein sequence ID" value="MDX4957744.1"/>
    <property type="molecule type" value="Genomic_DNA"/>
</dbReference>
<dbReference type="AlphaFoldDB" id="A0AAJ2R8M6"/>
<dbReference type="GO" id="GO:0005886">
    <property type="term" value="C:plasma membrane"/>
    <property type="evidence" value="ECO:0007669"/>
    <property type="project" value="TreeGrafter"/>
</dbReference>
<dbReference type="Gene3D" id="3.40.50.720">
    <property type="entry name" value="NAD(P)-binding Rossmann-like Domain"/>
    <property type="match status" value="1"/>
</dbReference>
<reference evidence="4" key="1">
    <citation type="submission" date="2023-11" db="EMBL/GenBank/DDBJ databases">
        <title>Identification and selenium tolerance of Delftia acidovorans R3-25.</title>
        <authorList>
            <person name="Zhang S."/>
            <person name="Liu Y."/>
            <person name="Guo Y."/>
        </authorList>
    </citation>
    <scope>NUCLEOTIDE SEQUENCE</scope>
    <source>
        <strain evidence="4">R3-25</strain>
    </source>
</reference>
<proteinExistence type="inferred from homology"/>
<feature type="region of interest" description="Disordered" evidence="2">
    <location>
        <begin position="287"/>
        <end position="306"/>
    </location>
</feature>
<comment type="similarity">
    <text evidence="1">Belongs to the saccharopine dehydrogenase family. Enoyl reductase subfamily.</text>
</comment>
<feature type="domain" description="Saccharopine dehydrogenase NADP binding" evidence="3">
    <location>
        <begin position="8"/>
        <end position="135"/>
    </location>
</feature>